<feature type="transmembrane region" description="Helical" evidence="5">
    <location>
        <begin position="111"/>
        <end position="130"/>
    </location>
</feature>
<accession>A0ABW1XJB3</accession>
<evidence type="ECO:0000313" key="7">
    <source>
        <dbReference type="EMBL" id="MFC6439646.1"/>
    </source>
</evidence>
<dbReference type="GO" id="GO:0006508">
    <property type="term" value="P:proteolysis"/>
    <property type="evidence" value="ECO:0007669"/>
    <property type="project" value="UniProtKB-KW"/>
</dbReference>
<evidence type="ECO:0000256" key="5">
    <source>
        <dbReference type="SAM" id="Phobius"/>
    </source>
</evidence>
<comment type="subcellular location">
    <subcellularLocation>
        <location evidence="1">Membrane</location>
        <topology evidence="1">Multi-pass membrane protein</topology>
    </subcellularLocation>
</comment>
<keyword evidence="8" id="KW-1185">Reference proteome</keyword>
<keyword evidence="3 5" id="KW-1133">Transmembrane helix</keyword>
<feature type="transmembrane region" description="Helical" evidence="5">
    <location>
        <begin position="161"/>
        <end position="181"/>
    </location>
</feature>
<keyword evidence="4 5" id="KW-0472">Membrane</keyword>
<dbReference type="InterPro" id="IPR050925">
    <property type="entry name" value="Rhomboid_protease_S54"/>
</dbReference>
<dbReference type="Gene3D" id="1.20.1540.10">
    <property type="entry name" value="Rhomboid-like"/>
    <property type="match status" value="1"/>
</dbReference>
<keyword evidence="7" id="KW-0645">Protease</keyword>
<feature type="transmembrane region" description="Helical" evidence="5">
    <location>
        <begin position="137"/>
        <end position="155"/>
    </location>
</feature>
<dbReference type="GO" id="GO:0008233">
    <property type="term" value="F:peptidase activity"/>
    <property type="evidence" value="ECO:0007669"/>
    <property type="project" value="UniProtKB-KW"/>
</dbReference>
<dbReference type="InterPro" id="IPR035952">
    <property type="entry name" value="Rhomboid-like_sf"/>
</dbReference>
<dbReference type="PANTHER" id="PTHR43731">
    <property type="entry name" value="RHOMBOID PROTEASE"/>
    <property type="match status" value="1"/>
</dbReference>
<evidence type="ECO:0000256" key="2">
    <source>
        <dbReference type="ARBA" id="ARBA00022692"/>
    </source>
</evidence>
<dbReference type="RefSeq" id="WP_131257077.1">
    <property type="nucleotide sequence ID" value="NZ_JBHSUS010000001.1"/>
</dbReference>
<dbReference type="EC" id="3.4.21.-" evidence="7"/>
<comment type="caution">
    <text evidence="7">The sequence shown here is derived from an EMBL/GenBank/DDBJ whole genome shotgun (WGS) entry which is preliminary data.</text>
</comment>
<sequence length="220" mass="24768">MKIAKPLFQAVLISVLFTCILWWIKLSELFFHLPLNELGISPMQVQGLWGIAFAPLIHGSLGHIFSNTLALLFLGSLFIYGYPHSWKKASLLIWLGSGLGVWLFARHAVHIGASGLTHGLFFFLLVASILRRDKRSVALMMMGVVLYGGMMMSIFPREEHISFEYHFFGALFGALAALLFSRADPKPVIKRFTWEESPELEDPIIGEQWRQSSSDDASNQ</sequence>
<feature type="transmembrane region" description="Helical" evidence="5">
    <location>
        <begin position="89"/>
        <end position="105"/>
    </location>
</feature>
<feature type="domain" description="Peptidase S54 rhomboid" evidence="6">
    <location>
        <begin position="47"/>
        <end position="182"/>
    </location>
</feature>
<keyword evidence="7" id="KW-0378">Hydrolase</keyword>
<feature type="transmembrane region" description="Helical" evidence="5">
    <location>
        <begin position="64"/>
        <end position="82"/>
    </location>
</feature>
<gene>
    <name evidence="7" type="ORF">ACFP85_05705</name>
</gene>
<dbReference type="PANTHER" id="PTHR43731:SF9">
    <property type="entry name" value="SLR1461 PROTEIN"/>
    <property type="match status" value="1"/>
</dbReference>
<name>A0ABW1XJB3_9ALTE</name>
<evidence type="ECO:0000313" key="8">
    <source>
        <dbReference type="Proteomes" id="UP001596364"/>
    </source>
</evidence>
<dbReference type="Proteomes" id="UP001596364">
    <property type="component" value="Unassembled WGS sequence"/>
</dbReference>
<dbReference type="Pfam" id="PF01694">
    <property type="entry name" value="Rhomboid"/>
    <property type="match status" value="1"/>
</dbReference>
<feature type="transmembrane region" description="Helical" evidence="5">
    <location>
        <begin position="7"/>
        <end position="24"/>
    </location>
</feature>
<proteinExistence type="predicted"/>
<dbReference type="EMBL" id="JBHSUS010000001">
    <property type="protein sequence ID" value="MFC6439646.1"/>
    <property type="molecule type" value="Genomic_DNA"/>
</dbReference>
<dbReference type="InterPro" id="IPR022764">
    <property type="entry name" value="Peptidase_S54_rhomboid_dom"/>
</dbReference>
<evidence type="ECO:0000256" key="4">
    <source>
        <dbReference type="ARBA" id="ARBA00023136"/>
    </source>
</evidence>
<evidence type="ECO:0000259" key="6">
    <source>
        <dbReference type="Pfam" id="PF01694"/>
    </source>
</evidence>
<reference evidence="8" key="1">
    <citation type="journal article" date="2019" name="Int. J. Syst. Evol. Microbiol.">
        <title>The Global Catalogue of Microorganisms (GCM) 10K type strain sequencing project: providing services to taxonomists for standard genome sequencing and annotation.</title>
        <authorList>
            <consortium name="The Broad Institute Genomics Platform"/>
            <consortium name="The Broad Institute Genome Sequencing Center for Infectious Disease"/>
            <person name="Wu L."/>
            <person name="Ma J."/>
        </authorList>
    </citation>
    <scope>NUCLEOTIDE SEQUENCE [LARGE SCALE GENOMIC DNA]</scope>
    <source>
        <strain evidence="8">CGMCC 1.16031</strain>
    </source>
</reference>
<organism evidence="7 8">
    <name type="scientific">Pseudobowmanella zhangzhouensis</name>
    <dbReference type="NCBI Taxonomy" id="1537679"/>
    <lineage>
        <taxon>Bacteria</taxon>
        <taxon>Pseudomonadati</taxon>
        <taxon>Pseudomonadota</taxon>
        <taxon>Gammaproteobacteria</taxon>
        <taxon>Alteromonadales</taxon>
        <taxon>Alteromonadaceae</taxon>
    </lineage>
</organism>
<dbReference type="SUPFAM" id="SSF144091">
    <property type="entry name" value="Rhomboid-like"/>
    <property type="match status" value="1"/>
</dbReference>
<evidence type="ECO:0000256" key="3">
    <source>
        <dbReference type="ARBA" id="ARBA00022989"/>
    </source>
</evidence>
<protein>
    <submittedName>
        <fullName evidence="7">Rhomboid family intramembrane serine protease</fullName>
        <ecNumber evidence="7">3.4.21.-</ecNumber>
    </submittedName>
</protein>
<evidence type="ECO:0000256" key="1">
    <source>
        <dbReference type="ARBA" id="ARBA00004141"/>
    </source>
</evidence>
<keyword evidence="2 5" id="KW-0812">Transmembrane</keyword>